<evidence type="ECO:0000256" key="2">
    <source>
        <dbReference type="ARBA" id="ARBA00023315"/>
    </source>
</evidence>
<dbReference type="EMBL" id="LNXV01000003">
    <property type="protein sequence ID" value="KTC86970.1"/>
    <property type="molecule type" value="Genomic_DNA"/>
</dbReference>
<feature type="domain" description="N-acetyltransferase" evidence="3">
    <location>
        <begin position="147"/>
        <end position="286"/>
    </location>
</feature>
<dbReference type="InterPro" id="IPR016181">
    <property type="entry name" value="Acyl_CoA_acyltransferase"/>
</dbReference>
<dbReference type="OrthoDB" id="9796919at2"/>
<dbReference type="AlphaFoldDB" id="A0A0W0SUB4"/>
<proteinExistence type="predicted"/>
<dbReference type="GO" id="GO:0016747">
    <property type="term" value="F:acyltransferase activity, transferring groups other than amino-acyl groups"/>
    <property type="evidence" value="ECO:0007669"/>
    <property type="project" value="InterPro"/>
</dbReference>
<keyword evidence="1" id="KW-0808">Transferase</keyword>
<accession>A0A0W0SUB4</accession>
<comment type="caution">
    <text evidence="4">The sequence shown here is derived from an EMBL/GenBank/DDBJ whole genome shotgun (WGS) entry which is preliminary data.</text>
</comment>
<dbReference type="CDD" id="cd04301">
    <property type="entry name" value="NAT_SF"/>
    <property type="match status" value="2"/>
</dbReference>
<dbReference type="PROSITE" id="PS51186">
    <property type="entry name" value="GNAT"/>
    <property type="match status" value="2"/>
</dbReference>
<dbReference type="PATRIC" id="fig|29422.6.peg.205"/>
<dbReference type="Pfam" id="PF00583">
    <property type="entry name" value="Acetyltransf_1"/>
    <property type="match status" value="2"/>
</dbReference>
<evidence type="ECO:0000313" key="5">
    <source>
        <dbReference type="Proteomes" id="UP000054742"/>
    </source>
</evidence>
<dbReference type="InterPro" id="IPR000182">
    <property type="entry name" value="GNAT_dom"/>
</dbReference>
<evidence type="ECO:0000313" key="4">
    <source>
        <dbReference type="EMBL" id="KTC86970.1"/>
    </source>
</evidence>
<sequence>MIICNNQLDNNQLKAVHDLTMLCREQDGGTPTLYDHLLVQKRPTDNNVLYFQEGQLIGFLSVYFFYEDACEVSVLVAPAHRRQGIARQLLRNILPLLIAKDMKNLIFSNPATINETWLTKLGFTYRNSEYHMHRISYEPILIPTPKLSMRKAVLEDIPTLCAIDAACFAEPQENMTRRFDLLLNDSDYILLLALYKEIIVGKAHIHWQPKSAIFSDIAILPQHQRQGWGGEMLAHCINQALAFGKSMLTLDVETSNRNALNLYLRNGFKTVNVSDYWVIPLQKLVYDWAI</sequence>
<organism evidence="4 5">
    <name type="scientific">Legionella brunensis</name>
    <dbReference type="NCBI Taxonomy" id="29422"/>
    <lineage>
        <taxon>Bacteria</taxon>
        <taxon>Pseudomonadati</taxon>
        <taxon>Pseudomonadota</taxon>
        <taxon>Gammaproteobacteria</taxon>
        <taxon>Legionellales</taxon>
        <taxon>Legionellaceae</taxon>
        <taxon>Legionella</taxon>
    </lineage>
</organism>
<gene>
    <name evidence="4" type="ORF">Lbru_0199</name>
</gene>
<dbReference type="RefSeq" id="WP_058440312.1">
    <property type="nucleotide sequence ID" value="NZ_CAAAHU010000001.1"/>
</dbReference>
<dbReference type="InterPro" id="IPR050832">
    <property type="entry name" value="Bact_Acetyltransf"/>
</dbReference>
<protein>
    <recommendedName>
        <fullName evidence="3">N-acetyltransferase domain-containing protein</fullName>
    </recommendedName>
</protein>
<dbReference type="Proteomes" id="UP000054742">
    <property type="component" value="Unassembled WGS sequence"/>
</dbReference>
<dbReference type="STRING" id="29422.Lbru_0199"/>
<name>A0A0W0SUB4_9GAMM</name>
<reference evidence="4 5" key="1">
    <citation type="submission" date="2015-11" db="EMBL/GenBank/DDBJ databases">
        <title>Genomic analysis of 38 Legionella species identifies large and diverse effector repertoires.</title>
        <authorList>
            <person name="Burstein D."/>
            <person name="Amaro F."/>
            <person name="Zusman T."/>
            <person name="Lifshitz Z."/>
            <person name="Cohen O."/>
            <person name="Gilbert J.A."/>
            <person name="Pupko T."/>
            <person name="Shuman H.A."/>
            <person name="Segal G."/>
        </authorList>
    </citation>
    <scope>NUCLEOTIDE SEQUENCE [LARGE SCALE GENOMIC DNA]</scope>
    <source>
        <strain evidence="4 5">ATCC 43878</strain>
    </source>
</reference>
<evidence type="ECO:0000256" key="1">
    <source>
        <dbReference type="ARBA" id="ARBA00022679"/>
    </source>
</evidence>
<keyword evidence="5" id="KW-1185">Reference proteome</keyword>
<dbReference type="Gene3D" id="3.40.630.30">
    <property type="match status" value="2"/>
</dbReference>
<evidence type="ECO:0000259" key="3">
    <source>
        <dbReference type="PROSITE" id="PS51186"/>
    </source>
</evidence>
<feature type="domain" description="N-acetyltransferase" evidence="3">
    <location>
        <begin position="6"/>
        <end position="154"/>
    </location>
</feature>
<keyword evidence="2" id="KW-0012">Acyltransferase</keyword>
<dbReference type="SUPFAM" id="SSF55729">
    <property type="entry name" value="Acyl-CoA N-acyltransferases (Nat)"/>
    <property type="match status" value="2"/>
</dbReference>
<dbReference type="PANTHER" id="PTHR43877">
    <property type="entry name" value="AMINOALKYLPHOSPHONATE N-ACETYLTRANSFERASE-RELATED-RELATED"/>
    <property type="match status" value="1"/>
</dbReference>